<keyword evidence="2" id="KW-1185">Reference proteome</keyword>
<organism evidence="1 2">
    <name type="scientific">Acrocarpospora corrugata</name>
    <dbReference type="NCBI Taxonomy" id="35763"/>
    <lineage>
        <taxon>Bacteria</taxon>
        <taxon>Bacillati</taxon>
        <taxon>Actinomycetota</taxon>
        <taxon>Actinomycetes</taxon>
        <taxon>Streptosporangiales</taxon>
        <taxon>Streptosporangiaceae</taxon>
        <taxon>Acrocarpospora</taxon>
    </lineage>
</organism>
<sequence length="74" mass="8510">MKKRDLERRMRGLAKEYGVEVTVKQGGNHEKWIAGSEAIPIPRHNEVRENTAKGILRDWEQILVEIAEEQGEGK</sequence>
<dbReference type="Gene3D" id="3.30.920.30">
    <property type="entry name" value="Hypothetical protein"/>
    <property type="match status" value="1"/>
</dbReference>
<evidence type="ECO:0000313" key="2">
    <source>
        <dbReference type="Proteomes" id="UP000334990"/>
    </source>
</evidence>
<protein>
    <recommendedName>
        <fullName evidence="3">Addiction module toxin, HicA family protein</fullName>
    </recommendedName>
</protein>
<accession>A0A5M3W273</accession>
<dbReference type="AlphaFoldDB" id="A0A5M3W273"/>
<evidence type="ECO:0008006" key="3">
    <source>
        <dbReference type="Google" id="ProtNLM"/>
    </source>
</evidence>
<dbReference type="InterPro" id="IPR038570">
    <property type="entry name" value="HicA_sf"/>
</dbReference>
<dbReference type="Proteomes" id="UP000334990">
    <property type="component" value="Unassembled WGS sequence"/>
</dbReference>
<dbReference type="RefSeq" id="WP_155337020.1">
    <property type="nucleotide sequence ID" value="NZ_BAAABN010000098.1"/>
</dbReference>
<reference evidence="1 2" key="1">
    <citation type="submission" date="2019-10" db="EMBL/GenBank/DDBJ databases">
        <title>Whole genome shotgun sequence of Acrocarpospora corrugata NBRC 13972.</title>
        <authorList>
            <person name="Ichikawa N."/>
            <person name="Kimura A."/>
            <person name="Kitahashi Y."/>
            <person name="Komaki H."/>
            <person name="Oguchi A."/>
        </authorList>
    </citation>
    <scope>NUCLEOTIDE SEQUENCE [LARGE SCALE GENOMIC DNA]</scope>
    <source>
        <strain evidence="1 2">NBRC 13972</strain>
    </source>
</reference>
<gene>
    <name evidence="1" type="ORF">Acor_27620</name>
</gene>
<evidence type="ECO:0000313" key="1">
    <source>
        <dbReference type="EMBL" id="GES00698.1"/>
    </source>
</evidence>
<dbReference type="OrthoDB" id="9799039at2"/>
<dbReference type="EMBL" id="BLAD01000046">
    <property type="protein sequence ID" value="GES00698.1"/>
    <property type="molecule type" value="Genomic_DNA"/>
</dbReference>
<proteinExistence type="predicted"/>
<name>A0A5M3W273_9ACTN</name>
<comment type="caution">
    <text evidence="1">The sequence shown here is derived from an EMBL/GenBank/DDBJ whole genome shotgun (WGS) entry which is preliminary data.</text>
</comment>